<feature type="non-terminal residue" evidence="6">
    <location>
        <position position="1"/>
    </location>
</feature>
<evidence type="ECO:0000313" key="6">
    <source>
        <dbReference type="EMBL" id="MEQ2170292.1"/>
    </source>
</evidence>
<dbReference type="InterPro" id="IPR036940">
    <property type="entry name" value="PI3/4_kinase_cat_sf"/>
</dbReference>
<feature type="domain" description="PI3K/PI4K catalytic" evidence="5">
    <location>
        <begin position="1"/>
        <end position="70"/>
    </location>
</feature>
<evidence type="ECO:0000256" key="4">
    <source>
        <dbReference type="SAM" id="SignalP"/>
    </source>
</evidence>
<dbReference type="InterPro" id="IPR015433">
    <property type="entry name" value="PI3/4_kinase"/>
</dbReference>
<evidence type="ECO:0000256" key="2">
    <source>
        <dbReference type="ARBA" id="ARBA00022679"/>
    </source>
</evidence>
<feature type="chain" id="PRO_5046356642" description="PI3K/PI4K catalytic domain-containing protein" evidence="4">
    <location>
        <begin position="35"/>
        <end position="85"/>
    </location>
</feature>
<evidence type="ECO:0000256" key="1">
    <source>
        <dbReference type="ARBA" id="ARBA00006209"/>
    </source>
</evidence>
<accession>A0ABV0NJB4</accession>
<proteinExistence type="inferred from homology"/>
<keyword evidence="3" id="KW-0418">Kinase</keyword>
<dbReference type="PROSITE" id="PS50290">
    <property type="entry name" value="PI3_4_KINASE_3"/>
    <property type="match status" value="1"/>
</dbReference>
<evidence type="ECO:0000259" key="5">
    <source>
        <dbReference type="PROSITE" id="PS50290"/>
    </source>
</evidence>
<dbReference type="InterPro" id="IPR011009">
    <property type="entry name" value="Kinase-like_dom_sf"/>
</dbReference>
<feature type="signal peptide" evidence="4">
    <location>
        <begin position="1"/>
        <end position="34"/>
    </location>
</feature>
<dbReference type="Proteomes" id="UP001476798">
    <property type="component" value="Unassembled WGS sequence"/>
</dbReference>
<gene>
    <name evidence="6" type="ORF">GOODEAATRI_034005</name>
</gene>
<comment type="similarity">
    <text evidence="1">Belongs to the PI3/PI4-kinase family. Type III PI4K subfamily.</text>
</comment>
<keyword evidence="7" id="KW-1185">Reference proteome</keyword>
<organism evidence="6 7">
    <name type="scientific">Goodea atripinnis</name>
    <dbReference type="NCBI Taxonomy" id="208336"/>
    <lineage>
        <taxon>Eukaryota</taxon>
        <taxon>Metazoa</taxon>
        <taxon>Chordata</taxon>
        <taxon>Craniata</taxon>
        <taxon>Vertebrata</taxon>
        <taxon>Euteleostomi</taxon>
        <taxon>Actinopterygii</taxon>
        <taxon>Neopterygii</taxon>
        <taxon>Teleostei</taxon>
        <taxon>Neoteleostei</taxon>
        <taxon>Acanthomorphata</taxon>
        <taxon>Ovalentaria</taxon>
        <taxon>Atherinomorphae</taxon>
        <taxon>Cyprinodontiformes</taxon>
        <taxon>Goodeidae</taxon>
        <taxon>Goodea</taxon>
    </lineage>
</organism>
<evidence type="ECO:0000256" key="3">
    <source>
        <dbReference type="ARBA" id="ARBA00022777"/>
    </source>
</evidence>
<dbReference type="PANTHER" id="PTHR10048">
    <property type="entry name" value="PHOSPHATIDYLINOSITOL KINASE"/>
    <property type="match status" value="1"/>
</dbReference>
<reference evidence="6 7" key="1">
    <citation type="submission" date="2021-06" db="EMBL/GenBank/DDBJ databases">
        <authorList>
            <person name="Palmer J.M."/>
        </authorList>
    </citation>
    <scope>NUCLEOTIDE SEQUENCE [LARGE SCALE GENOMIC DNA]</scope>
    <source>
        <strain evidence="6 7">GA_2019</strain>
        <tissue evidence="6">Muscle</tissue>
    </source>
</reference>
<name>A0ABV0NJB4_9TELE</name>
<keyword evidence="4" id="KW-0732">Signal</keyword>
<dbReference type="Gene3D" id="1.10.1070.11">
    <property type="entry name" value="Phosphatidylinositol 3-/4-kinase, catalytic domain"/>
    <property type="match status" value="1"/>
</dbReference>
<dbReference type="EMBL" id="JAHRIO010037801">
    <property type="protein sequence ID" value="MEQ2170292.1"/>
    <property type="molecule type" value="Genomic_DNA"/>
</dbReference>
<dbReference type="PANTHER" id="PTHR10048:SF99">
    <property type="entry name" value="PHOSPHATIDYLINOSITOL 4,5-BISPHOSPHATE 3-KINASE CATALYTIC SUBUNIT GAMMA ISOFORM"/>
    <property type="match status" value="1"/>
</dbReference>
<dbReference type="SUPFAM" id="SSF56112">
    <property type="entry name" value="Protein kinase-like (PK-like)"/>
    <property type="match status" value="1"/>
</dbReference>
<keyword evidence="2" id="KW-0808">Transferase</keyword>
<evidence type="ECO:0000313" key="7">
    <source>
        <dbReference type="Proteomes" id="UP001476798"/>
    </source>
</evidence>
<comment type="caution">
    <text evidence="6">The sequence shown here is derived from an EMBL/GenBank/DDBJ whole genome shotgun (WGS) entry which is preliminary data.</text>
</comment>
<dbReference type="InterPro" id="IPR000403">
    <property type="entry name" value="PI3/4_kinase_cat_dom"/>
</dbReference>
<sequence length="85" mass="9841">DTCCQAYLSLRSHSRLLITLFSLMLLTGIPELSAEEDIHYLREALQEDQNEAEAKEHFLQQIAECEKLGWIVQANWWIHMVAGIK</sequence>
<protein>
    <recommendedName>
        <fullName evidence="5">PI3K/PI4K catalytic domain-containing protein</fullName>
    </recommendedName>
</protein>